<keyword evidence="3" id="KW-1185">Reference proteome</keyword>
<organism evidence="2 3">
    <name type="scientific">Paenibacillus lutrae</name>
    <dbReference type="NCBI Taxonomy" id="2078573"/>
    <lineage>
        <taxon>Bacteria</taxon>
        <taxon>Bacillati</taxon>
        <taxon>Bacillota</taxon>
        <taxon>Bacilli</taxon>
        <taxon>Bacillales</taxon>
        <taxon>Paenibacillaceae</taxon>
        <taxon>Paenibacillus</taxon>
    </lineage>
</organism>
<protein>
    <submittedName>
        <fullName evidence="2">Uncharacterized protein</fullName>
    </submittedName>
</protein>
<dbReference type="EMBL" id="RHLK01000005">
    <property type="protein sequence ID" value="MVP00246.1"/>
    <property type="molecule type" value="Genomic_DNA"/>
</dbReference>
<accession>A0A7X3JZS7</accession>
<comment type="caution">
    <text evidence="2">The sequence shown here is derived from an EMBL/GenBank/DDBJ whole genome shotgun (WGS) entry which is preliminary data.</text>
</comment>
<name>A0A7X3JZS7_9BACL</name>
<dbReference type="AlphaFoldDB" id="A0A7X3JZS7"/>
<feature type="region of interest" description="Disordered" evidence="1">
    <location>
        <begin position="23"/>
        <end position="45"/>
    </location>
</feature>
<evidence type="ECO:0000313" key="3">
    <source>
        <dbReference type="Proteomes" id="UP000490800"/>
    </source>
</evidence>
<gene>
    <name evidence="2" type="ORF">EDM21_12055</name>
</gene>
<feature type="compositionally biased region" description="Basic and acidic residues" evidence="1">
    <location>
        <begin position="23"/>
        <end position="36"/>
    </location>
</feature>
<evidence type="ECO:0000313" key="2">
    <source>
        <dbReference type="EMBL" id="MVP00246.1"/>
    </source>
</evidence>
<evidence type="ECO:0000256" key="1">
    <source>
        <dbReference type="SAM" id="MobiDB-lite"/>
    </source>
</evidence>
<proteinExistence type="predicted"/>
<reference evidence="2 3" key="1">
    <citation type="journal article" date="2019" name="Microorganisms">
        <title>Paenibacillus lutrae sp. nov., A Chitinolytic Species Isolated from A River Otter in Castril Natural Park, Granada, Spain.</title>
        <authorList>
            <person name="Rodriguez M."/>
            <person name="Reina J.C."/>
            <person name="Bejar V."/>
            <person name="Llamas I."/>
        </authorList>
    </citation>
    <scope>NUCLEOTIDE SEQUENCE [LARGE SCALE GENOMIC DNA]</scope>
    <source>
        <strain evidence="2 3">N10</strain>
    </source>
</reference>
<dbReference type="Proteomes" id="UP000490800">
    <property type="component" value="Unassembled WGS sequence"/>
</dbReference>
<sequence length="64" mass="7214">MTLDSRINRTLLSFSPSVRYGEDYRSERQKGTKSNEVEVAPGSEDEMKRGNVLAADSFLTGRFI</sequence>
<dbReference type="RefSeq" id="WP_157335722.1">
    <property type="nucleotide sequence ID" value="NZ_RHLK01000005.1"/>
</dbReference>